<feature type="transmembrane region" description="Helical" evidence="6">
    <location>
        <begin position="473"/>
        <end position="496"/>
    </location>
</feature>
<keyword evidence="3 6" id="KW-0812">Transmembrane</keyword>
<dbReference type="InterPro" id="IPR038766">
    <property type="entry name" value="Membrane_comp_ABC_pdt"/>
</dbReference>
<dbReference type="AlphaFoldDB" id="A0A370BE39"/>
<evidence type="ECO:0000256" key="6">
    <source>
        <dbReference type="SAM" id="Phobius"/>
    </source>
</evidence>
<comment type="subcellular location">
    <subcellularLocation>
        <location evidence="1">Cell membrane</location>
        <topology evidence="1">Multi-pass membrane protein</topology>
    </subcellularLocation>
</comment>
<feature type="domain" description="ABC3 transporter permease C-terminal" evidence="7">
    <location>
        <begin position="711"/>
        <end position="818"/>
    </location>
</feature>
<keyword evidence="2" id="KW-1003">Cell membrane</keyword>
<feature type="transmembrane region" description="Helical" evidence="6">
    <location>
        <begin position="298"/>
        <end position="324"/>
    </location>
</feature>
<evidence type="ECO:0000256" key="1">
    <source>
        <dbReference type="ARBA" id="ARBA00004651"/>
    </source>
</evidence>
<evidence type="ECO:0000313" key="9">
    <source>
        <dbReference type="Proteomes" id="UP000253741"/>
    </source>
</evidence>
<dbReference type="PANTHER" id="PTHR30287:SF2">
    <property type="entry name" value="BLL1001 PROTEIN"/>
    <property type="match status" value="1"/>
</dbReference>
<dbReference type="RefSeq" id="WP_114623591.1">
    <property type="nucleotide sequence ID" value="NZ_QQNA01000073.1"/>
</dbReference>
<accession>A0A370BE39</accession>
<evidence type="ECO:0000256" key="5">
    <source>
        <dbReference type="ARBA" id="ARBA00023136"/>
    </source>
</evidence>
<keyword evidence="5 6" id="KW-0472">Membrane</keyword>
<reference evidence="8 9" key="1">
    <citation type="submission" date="2018-07" db="EMBL/GenBank/DDBJ databases">
        <title>Streptomyces species from bats.</title>
        <authorList>
            <person name="Dunlap C."/>
        </authorList>
    </citation>
    <scope>NUCLEOTIDE SEQUENCE [LARGE SCALE GENOMIC DNA]</scope>
    <source>
        <strain evidence="8 9">AC230</strain>
    </source>
</reference>
<dbReference type="Pfam" id="PF02687">
    <property type="entry name" value="FtsX"/>
    <property type="match status" value="2"/>
</dbReference>
<feature type="transmembrane region" description="Helical" evidence="6">
    <location>
        <begin position="349"/>
        <end position="369"/>
    </location>
</feature>
<feature type="transmembrane region" description="Helical" evidence="6">
    <location>
        <begin position="424"/>
        <end position="449"/>
    </location>
</feature>
<dbReference type="Proteomes" id="UP000253741">
    <property type="component" value="Unassembled WGS sequence"/>
</dbReference>
<feature type="transmembrane region" description="Helical" evidence="6">
    <location>
        <begin position="798"/>
        <end position="821"/>
    </location>
</feature>
<evidence type="ECO:0000256" key="2">
    <source>
        <dbReference type="ARBA" id="ARBA00022475"/>
    </source>
</evidence>
<evidence type="ECO:0000256" key="4">
    <source>
        <dbReference type="ARBA" id="ARBA00022989"/>
    </source>
</evidence>
<evidence type="ECO:0000256" key="3">
    <source>
        <dbReference type="ARBA" id="ARBA00022692"/>
    </source>
</evidence>
<keyword evidence="4 6" id="KW-1133">Transmembrane helix</keyword>
<gene>
    <name evidence="8" type="ORF">DVH02_10965</name>
</gene>
<proteinExistence type="predicted"/>
<feature type="transmembrane region" description="Helical" evidence="6">
    <location>
        <begin position="760"/>
        <end position="783"/>
    </location>
</feature>
<feature type="transmembrane region" description="Helical" evidence="6">
    <location>
        <begin position="711"/>
        <end position="733"/>
    </location>
</feature>
<dbReference type="GO" id="GO:0005886">
    <property type="term" value="C:plasma membrane"/>
    <property type="evidence" value="ECO:0007669"/>
    <property type="project" value="UniProtKB-SubCell"/>
</dbReference>
<organism evidence="8 9">
    <name type="scientific">Streptomyces corynorhini</name>
    <dbReference type="NCBI Taxonomy" id="2282652"/>
    <lineage>
        <taxon>Bacteria</taxon>
        <taxon>Bacillati</taxon>
        <taxon>Actinomycetota</taxon>
        <taxon>Actinomycetes</taxon>
        <taxon>Kitasatosporales</taxon>
        <taxon>Streptomycetaceae</taxon>
        <taxon>Streptomyces</taxon>
    </lineage>
</organism>
<sequence>MAFDASRLVSRSLVRSWYFRPARLGAAVAAGIAGVLLTTAVLVVYFAVQDALRGAPITAVRDGIVAVEARAPGGMAPSVVEEVEKRTGLPTTTMLVVSASRIADDGATTPMLVFGVDRSLSDFVGDDLAKRTRDRPLGPDEVYLAAAWAQPRGIKAGDTIRVGGTTDVRSWKVAAVLPGEVANRGSMIIAPRPAVAKAFGRSTFTDAILIDQDGRDRARVVADATKAVDGAGTVKAPQDLLSGYRKSFQTFLTILSMFAVIAVLTAGVVLFLTWRLALDDARPALARMRLTGVRTRHLMLGSAAVMLPILLVSYAIGVVLGVLVGSRLGSFAQQITDLSQQAVTPGTPWQMPALGALLAAVLMFVAAWVSGVRRFTRVQAIEAVSGRGEIAVLPGGTRKPALIGAGLLAVGVVVVLAGPDMARAVGLVPLLAGATLLSVVLPVLIGLVLRKGDPGPVRLVVSRQLQLGWRRNAALCMTFTVSVVSAVAMAGVAISIKSEVAASVERWTPGDLFVQAAPLGTNLRNETLPKELEQKVRATEGVEAVTTFSFTYAELGERRVQVWSWGRSDLDRLSRLTVTQGPADVLNQLDDDNIAVSVNYADAQNVSAGDTMELPLPTGHREVRIKAVVDDSASDGGMVVVSPELYAEMSGSTQVYAFFVGIGDSADPGQVRDRLAAIVEPSHPRSRVVNQQTLRDTVGNITARLVSAFEVFAWVMFVLAVLIGAATLASGLVERQRGNALLRLSGTSAKSVRTQLTVEVVLIAAGSAALSLPVGWLAIVALLDAQAVQSGIRPPVEIPVLLSAVSLPLVIACMLLALRIANPGKANTPLRELLAQD</sequence>
<feature type="transmembrane region" description="Helical" evidence="6">
    <location>
        <begin position="401"/>
        <end position="418"/>
    </location>
</feature>
<evidence type="ECO:0000313" key="8">
    <source>
        <dbReference type="EMBL" id="RDG38083.1"/>
    </source>
</evidence>
<name>A0A370BE39_9ACTN</name>
<dbReference type="PANTHER" id="PTHR30287">
    <property type="entry name" value="MEMBRANE COMPONENT OF PREDICTED ABC SUPERFAMILY METABOLITE UPTAKE TRANSPORTER"/>
    <property type="match status" value="1"/>
</dbReference>
<dbReference type="EMBL" id="QQNA01000073">
    <property type="protein sequence ID" value="RDG38083.1"/>
    <property type="molecule type" value="Genomic_DNA"/>
</dbReference>
<evidence type="ECO:0000259" key="7">
    <source>
        <dbReference type="Pfam" id="PF02687"/>
    </source>
</evidence>
<feature type="transmembrane region" description="Helical" evidence="6">
    <location>
        <begin position="21"/>
        <end position="48"/>
    </location>
</feature>
<dbReference type="InterPro" id="IPR003838">
    <property type="entry name" value="ABC3_permease_C"/>
</dbReference>
<feature type="transmembrane region" description="Helical" evidence="6">
    <location>
        <begin position="251"/>
        <end position="277"/>
    </location>
</feature>
<protein>
    <submittedName>
        <fullName evidence="8">ABC transporter permease</fullName>
    </submittedName>
</protein>
<feature type="domain" description="ABC3 transporter permease C-terminal" evidence="7">
    <location>
        <begin position="257"/>
        <end position="372"/>
    </location>
</feature>
<keyword evidence="9" id="KW-1185">Reference proteome</keyword>
<dbReference type="OrthoDB" id="3924384at2"/>
<comment type="caution">
    <text evidence="8">The sequence shown here is derived from an EMBL/GenBank/DDBJ whole genome shotgun (WGS) entry which is preliminary data.</text>
</comment>